<keyword evidence="2" id="KW-1185">Reference proteome</keyword>
<reference evidence="1" key="2">
    <citation type="submission" date="2023-05" db="EMBL/GenBank/DDBJ databases">
        <authorList>
            <consortium name="Lawrence Berkeley National Laboratory"/>
            <person name="Steindorff A."/>
            <person name="Hensen N."/>
            <person name="Bonometti L."/>
            <person name="Westerberg I."/>
            <person name="Brannstrom I.O."/>
            <person name="Guillou S."/>
            <person name="Cros-Aarteil S."/>
            <person name="Calhoun S."/>
            <person name="Haridas S."/>
            <person name="Kuo A."/>
            <person name="Mondo S."/>
            <person name="Pangilinan J."/>
            <person name="Riley R."/>
            <person name="Labutti K."/>
            <person name="Andreopoulos B."/>
            <person name="Lipzen A."/>
            <person name="Chen C."/>
            <person name="Yanf M."/>
            <person name="Daum C."/>
            <person name="Ng V."/>
            <person name="Clum A."/>
            <person name="Ohm R."/>
            <person name="Martin F."/>
            <person name="Silar P."/>
            <person name="Natvig D."/>
            <person name="Lalanne C."/>
            <person name="Gautier V."/>
            <person name="Ament-Velasquez S.L."/>
            <person name="Kruys A."/>
            <person name="Hutchinson M.I."/>
            <person name="Powell A.J."/>
            <person name="Barry K."/>
            <person name="Miller A.N."/>
            <person name="Grigoriev I.V."/>
            <person name="Debuchy R."/>
            <person name="Gladieux P."/>
            <person name="Thoren M.H."/>
            <person name="Johannesson H."/>
        </authorList>
    </citation>
    <scope>NUCLEOTIDE SEQUENCE</scope>
    <source>
        <strain evidence="1">CBS 990.96</strain>
    </source>
</reference>
<accession>A0AAN6YQG5</accession>
<organism evidence="1 2">
    <name type="scientific">Podospora fimiseda</name>
    <dbReference type="NCBI Taxonomy" id="252190"/>
    <lineage>
        <taxon>Eukaryota</taxon>
        <taxon>Fungi</taxon>
        <taxon>Dikarya</taxon>
        <taxon>Ascomycota</taxon>
        <taxon>Pezizomycotina</taxon>
        <taxon>Sordariomycetes</taxon>
        <taxon>Sordariomycetidae</taxon>
        <taxon>Sordariales</taxon>
        <taxon>Podosporaceae</taxon>
        <taxon>Podospora</taxon>
    </lineage>
</organism>
<gene>
    <name evidence="1" type="ORF">QBC38DRAFT_103256</name>
</gene>
<name>A0AAN6YQG5_9PEZI</name>
<dbReference type="Proteomes" id="UP001301958">
    <property type="component" value="Unassembled WGS sequence"/>
</dbReference>
<dbReference type="AlphaFoldDB" id="A0AAN6YQG5"/>
<proteinExistence type="predicted"/>
<sequence length="139" mass="16139">MRIHKYIASHIFVFLLPVIQRLSFHQPRLTTNMHFKFSRFIIFLGCCLHAQSCRAQQDDPRFMGYSLAYYESKDQDSLNTLQNTALQPRQSLLSLIRHSLVVVAVQFLYATSPQHAPVVHVTGYFQRRIPANQARHAIL</sequence>
<protein>
    <submittedName>
        <fullName evidence="1">Uncharacterized protein</fullName>
    </submittedName>
</protein>
<reference evidence="1" key="1">
    <citation type="journal article" date="2023" name="Mol. Phylogenet. Evol.">
        <title>Genome-scale phylogeny and comparative genomics of the fungal order Sordariales.</title>
        <authorList>
            <person name="Hensen N."/>
            <person name="Bonometti L."/>
            <person name="Westerberg I."/>
            <person name="Brannstrom I.O."/>
            <person name="Guillou S."/>
            <person name="Cros-Aarteil S."/>
            <person name="Calhoun S."/>
            <person name="Haridas S."/>
            <person name="Kuo A."/>
            <person name="Mondo S."/>
            <person name="Pangilinan J."/>
            <person name="Riley R."/>
            <person name="LaButti K."/>
            <person name="Andreopoulos B."/>
            <person name="Lipzen A."/>
            <person name="Chen C."/>
            <person name="Yan M."/>
            <person name="Daum C."/>
            <person name="Ng V."/>
            <person name="Clum A."/>
            <person name="Steindorff A."/>
            <person name="Ohm R.A."/>
            <person name="Martin F."/>
            <person name="Silar P."/>
            <person name="Natvig D.O."/>
            <person name="Lalanne C."/>
            <person name="Gautier V."/>
            <person name="Ament-Velasquez S.L."/>
            <person name="Kruys A."/>
            <person name="Hutchinson M.I."/>
            <person name="Powell A.J."/>
            <person name="Barry K."/>
            <person name="Miller A.N."/>
            <person name="Grigoriev I.V."/>
            <person name="Debuchy R."/>
            <person name="Gladieux P."/>
            <person name="Hiltunen Thoren M."/>
            <person name="Johannesson H."/>
        </authorList>
    </citation>
    <scope>NUCLEOTIDE SEQUENCE</scope>
    <source>
        <strain evidence="1">CBS 990.96</strain>
    </source>
</reference>
<comment type="caution">
    <text evidence="1">The sequence shown here is derived from an EMBL/GenBank/DDBJ whole genome shotgun (WGS) entry which is preliminary data.</text>
</comment>
<dbReference type="EMBL" id="MU865495">
    <property type="protein sequence ID" value="KAK4222050.1"/>
    <property type="molecule type" value="Genomic_DNA"/>
</dbReference>
<evidence type="ECO:0000313" key="2">
    <source>
        <dbReference type="Proteomes" id="UP001301958"/>
    </source>
</evidence>
<evidence type="ECO:0000313" key="1">
    <source>
        <dbReference type="EMBL" id="KAK4222050.1"/>
    </source>
</evidence>